<sequence length="195" mass="21626">MIHFSKANVKLAVAEALGGVTVAEVSRKYHIPASTIRAKKQNKYNNERPGALTVLSEQEENELVGWIFYCCKQGFPGRIIIGDEWNASIEENSFGHYMVAVHGDLVSIFEEVLELSFVTSSYSQNSLQENLSTTPITPEITMNIQISDLTLPPSSPTAVTITNPTDQENFSATSETFKNTRARGEAKIKRRVTTK</sequence>
<name>A0AAV7IKN8_COTGL</name>
<comment type="caution">
    <text evidence="1">The sequence shown here is derived from an EMBL/GenBank/DDBJ whole genome shotgun (WGS) entry which is preliminary data.</text>
</comment>
<proteinExistence type="predicted"/>
<dbReference type="AlphaFoldDB" id="A0AAV7IKN8"/>
<reference evidence="1 2" key="1">
    <citation type="journal article" date="2021" name="J. Hered.">
        <title>A chromosome-level genome assembly of the parasitoid wasp, Cotesia glomerata (Hymenoptera: Braconidae).</title>
        <authorList>
            <person name="Pinto B.J."/>
            <person name="Weis J.J."/>
            <person name="Gamble T."/>
            <person name="Ode P.J."/>
            <person name="Paul R."/>
            <person name="Zaspel J.M."/>
        </authorList>
    </citation>
    <scope>NUCLEOTIDE SEQUENCE [LARGE SCALE GENOMIC DNA]</scope>
    <source>
        <strain evidence="1">CgM1</strain>
    </source>
</reference>
<evidence type="ECO:0000313" key="2">
    <source>
        <dbReference type="Proteomes" id="UP000826195"/>
    </source>
</evidence>
<dbReference type="Proteomes" id="UP000826195">
    <property type="component" value="Unassembled WGS sequence"/>
</dbReference>
<accession>A0AAV7IKN8</accession>
<keyword evidence="2" id="KW-1185">Reference proteome</keyword>
<gene>
    <name evidence="1" type="ORF">KQX54_012328</name>
</gene>
<protein>
    <recommendedName>
        <fullName evidence="3">HTH psq-type domain-containing protein</fullName>
    </recommendedName>
</protein>
<evidence type="ECO:0000313" key="1">
    <source>
        <dbReference type="EMBL" id="KAH0552551.1"/>
    </source>
</evidence>
<dbReference type="EMBL" id="JAHXZJ010001492">
    <property type="protein sequence ID" value="KAH0552551.1"/>
    <property type="molecule type" value="Genomic_DNA"/>
</dbReference>
<evidence type="ECO:0008006" key="3">
    <source>
        <dbReference type="Google" id="ProtNLM"/>
    </source>
</evidence>
<organism evidence="1 2">
    <name type="scientific">Cotesia glomerata</name>
    <name type="common">Lepidopteran parasitic wasp</name>
    <name type="synonym">Apanteles glomeratus</name>
    <dbReference type="NCBI Taxonomy" id="32391"/>
    <lineage>
        <taxon>Eukaryota</taxon>
        <taxon>Metazoa</taxon>
        <taxon>Ecdysozoa</taxon>
        <taxon>Arthropoda</taxon>
        <taxon>Hexapoda</taxon>
        <taxon>Insecta</taxon>
        <taxon>Pterygota</taxon>
        <taxon>Neoptera</taxon>
        <taxon>Endopterygota</taxon>
        <taxon>Hymenoptera</taxon>
        <taxon>Apocrita</taxon>
        <taxon>Ichneumonoidea</taxon>
        <taxon>Braconidae</taxon>
        <taxon>Microgastrinae</taxon>
        <taxon>Cotesia</taxon>
    </lineage>
</organism>